<evidence type="ECO:0000313" key="2">
    <source>
        <dbReference type="Proteomes" id="UP000617355"/>
    </source>
</evidence>
<proteinExistence type="predicted"/>
<organism evidence="1 2">
    <name type="scientific">Sinisalibacter lacisalsi</name>
    <dbReference type="NCBI Taxonomy" id="1526570"/>
    <lineage>
        <taxon>Bacteria</taxon>
        <taxon>Pseudomonadati</taxon>
        <taxon>Pseudomonadota</taxon>
        <taxon>Alphaproteobacteria</taxon>
        <taxon>Rhodobacterales</taxon>
        <taxon>Roseobacteraceae</taxon>
        <taxon>Sinisalibacter</taxon>
    </lineage>
</organism>
<dbReference type="InterPro" id="IPR010642">
    <property type="entry name" value="Invasion_prot_B"/>
</dbReference>
<dbReference type="RefSeq" id="WP_229738095.1">
    <property type="nucleotide sequence ID" value="NZ_BMGI01000001.1"/>
</dbReference>
<dbReference type="Gene3D" id="2.60.40.1880">
    <property type="entry name" value="Invasion associated locus B (IalB) protein"/>
    <property type="match status" value="1"/>
</dbReference>
<dbReference type="Proteomes" id="UP000617355">
    <property type="component" value="Unassembled WGS sequence"/>
</dbReference>
<gene>
    <name evidence="1" type="ORF">GCM10011358_01750</name>
</gene>
<reference evidence="2" key="1">
    <citation type="journal article" date="2019" name="Int. J. Syst. Evol. Microbiol.">
        <title>The Global Catalogue of Microorganisms (GCM) 10K type strain sequencing project: providing services to taxonomists for standard genome sequencing and annotation.</title>
        <authorList>
            <consortium name="The Broad Institute Genomics Platform"/>
            <consortium name="The Broad Institute Genome Sequencing Center for Infectious Disease"/>
            <person name="Wu L."/>
            <person name="Ma J."/>
        </authorList>
    </citation>
    <scope>NUCLEOTIDE SEQUENCE [LARGE SCALE GENOMIC DNA]</scope>
    <source>
        <strain evidence="2">CGMCC 1.12922</strain>
    </source>
</reference>
<sequence>MLLAGEAAAERFRDWRLVAGEDGSDCLLIQSLLSQRTGTMLAQVVLQTQGAEPILAFRVPTGASLVSGIGYRIDGGEARGAEWIFCDPELCLAVRGLAQSELVELQRGRELTLAFRPLRGSPALNLPVSLLGVSAGWQALLRCE</sequence>
<evidence type="ECO:0000313" key="1">
    <source>
        <dbReference type="EMBL" id="GGD20831.1"/>
    </source>
</evidence>
<protein>
    <recommendedName>
        <fullName evidence="3">Invasion associated locus B family protein</fullName>
    </recommendedName>
</protein>
<keyword evidence="2" id="KW-1185">Reference proteome</keyword>
<evidence type="ECO:0008006" key="3">
    <source>
        <dbReference type="Google" id="ProtNLM"/>
    </source>
</evidence>
<dbReference type="Pfam" id="PF06776">
    <property type="entry name" value="IalB"/>
    <property type="match status" value="1"/>
</dbReference>
<dbReference type="InterPro" id="IPR038696">
    <property type="entry name" value="IalB_sf"/>
</dbReference>
<name>A0ABQ1QC82_9RHOB</name>
<accession>A0ABQ1QC82</accession>
<dbReference type="EMBL" id="BMGI01000001">
    <property type="protein sequence ID" value="GGD20831.1"/>
    <property type="molecule type" value="Genomic_DNA"/>
</dbReference>
<comment type="caution">
    <text evidence="1">The sequence shown here is derived from an EMBL/GenBank/DDBJ whole genome shotgun (WGS) entry which is preliminary data.</text>
</comment>